<evidence type="ECO:0000313" key="6">
    <source>
        <dbReference type="EMBL" id="ATZ21846.1"/>
    </source>
</evidence>
<keyword evidence="4 5" id="KW-0472">Membrane</keyword>
<dbReference type="Gene3D" id="1.20.1740.10">
    <property type="entry name" value="Amino acid/polyamine transporter I"/>
    <property type="match status" value="1"/>
</dbReference>
<feature type="transmembrane region" description="Helical" evidence="5">
    <location>
        <begin position="131"/>
        <end position="149"/>
    </location>
</feature>
<reference evidence="6 7" key="1">
    <citation type="submission" date="2017-11" db="EMBL/GenBank/DDBJ databases">
        <title>Genome sequence of Mesoplasma tabanidae BARC 857 (ATCC 49584).</title>
        <authorList>
            <person name="Lo W.-S."/>
            <person name="Kuo C.-H."/>
        </authorList>
    </citation>
    <scope>NUCLEOTIDE SEQUENCE [LARGE SCALE GENOMIC DNA]</scope>
    <source>
        <strain evidence="6 7">BARC 857</strain>
    </source>
</reference>
<name>A0A2K8P572_9MOLU</name>
<dbReference type="Pfam" id="PF13520">
    <property type="entry name" value="AA_permease_2"/>
    <property type="match status" value="1"/>
</dbReference>
<sequence length="462" mass="51360">MKLNRKYGFWTVLASTLAAIVGSSIIISFNMVFALAQANPLLMMLAWIFGALIVLPDAFIVIEPSIGYGESGSGYSWIRKCNWRILAFWFGWVLILFVSATSLASCCSAMSSMITQILELDSKEIAVETLQKALAVFILLFLAGIQIMVKNSSKYTQIFFLFVKTLPIILVFILAIMYGSKDGLLSNSQMNNNLGHAYISSAMLIPAITYTGFAYSGHEFPTYITEEIENPKKTVPLVIISAVLIVLVIYVCYGIALLSLATPDNQGNWIDPNGSTSTIFAQHKWAVLTFNILAIFLFIGSVNSLLFFQSRLIHKLSETGDVHAFFGKVHKKTNQPYMAIILLGSVAVFYILFSSISEIISSFALATSALKILLNSAIIKLRLKDTEYKKIYGNKTFWALMILSLVTCALTFIGSIYLMVIIPHQQTGASTFSILWKPILMIIIAFLVYLFGIFKFNNIKIK</sequence>
<dbReference type="AlphaFoldDB" id="A0A2K8P572"/>
<feature type="transmembrane region" description="Helical" evidence="5">
    <location>
        <begin position="336"/>
        <end position="353"/>
    </location>
</feature>
<keyword evidence="2 5" id="KW-0812">Transmembrane</keyword>
<evidence type="ECO:0000256" key="1">
    <source>
        <dbReference type="ARBA" id="ARBA00004141"/>
    </source>
</evidence>
<organism evidence="6 7">
    <name type="scientific">Mesoplasma tabanidae</name>
    <dbReference type="NCBI Taxonomy" id="219745"/>
    <lineage>
        <taxon>Bacteria</taxon>
        <taxon>Bacillati</taxon>
        <taxon>Mycoplasmatota</taxon>
        <taxon>Mollicutes</taxon>
        <taxon>Entomoplasmatales</taxon>
        <taxon>Entomoplasmataceae</taxon>
        <taxon>Mesoplasma</taxon>
    </lineage>
</organism>
<keyword evidence="3 5" id="KW-1133">Transmembrane helix</keyword>
<dbReference type="KEGG" id="mtab:MTABA_v1c06540"/>
<accession>A0A2K8P572</accession>
<feature type="transmembrane region" description="Helical" evidence="5">
    <location>
        <begin position="158"/>
        <end position="178"/>
    </location>
</feature>
<evidence type="ECO:0000256" key="3">
    <source>
        <dbReference type="ARBA" id="ARBA00022989"/>
    </source>
</evidence>
<evidence type="ECO:0000256" key="2">
    <source>
        <dbReference type="ARBA" id="ARBA00022692"/>
    </source>
</evidence>
<feature type="transmembrane region" description="Helical" evidence="5">
    <location>
        <begin position="359"/>
        <end position="378"/>
    </location>
</feature>
<feature type="transmembrane region" description="Helical" evidence="5">
    <location>
        <begin position="237"/>
        <end position="261"/>
    </location>
</feature>
<feature type="transmembrane region" description="Helical" evidence="5">
    <location>
        <begin position="198"/>
        <end position="216"/>
    </location>
</feature>
<evidence type="ECO:0000256" key="5">
    <source>
        <dbReference type="SAM" id="Phobius"/>
    </source>
</evidence>
<dbReference type="InterPro" id="IPR050598">
    <property type="entry name" value="AminoAcid_Transporter"/>
</dbReference>
<dbReference type="Proteomes" id="UP000232223">
    <property type="component" value="Chromosome"/>
</dbReference>
<gene>
    <name evidence="6" type="ORF">MTABA_v1c06540</name>
</gene>
<feature type="transmembrane region" description="Helical" evidence="5">
    <location>
        <begin position="285"/>
        <end position="308"/>
    </location>
</feature>
<dbReference type="PANTHER" id="PTHR11785">
    <property type="entry name" value="AMINO ACID TRANSPORTER"/>
    <property type="match status" value="1"/>
</dbReference>
<feature type="transmembrane region" description="Helical" evidence="5">
    <location>
        <begin position="83"/>
        <end position="111"/>
    </location>
</feature>
<evidence type="ECO:0000256" key="4">
    <source>
        <dbReference type="ARBA" id="ARBA00023136"/>
    </source>
</evidence>
<feature type="transmembrane region" description="Helical" evidence="5">
    <location>
        <begin position="434"/>
        <end position="454"/>
    </location>
</feature>
<feature type="transmembrane region" description="Helical" evidence="5">
    <location>
        <begin position="41"/>
        <end position="62"/>
    </location>
</feature>
<dbReference type="InterPro" id="IPR002293">
    <property type="entry name" value="AA/rel_permease1"/>
</dbReference>
<feature type="transmembrane region" description="Helical" evidence="5">
    <location>
        <begin position="398"/>
        <end position="422"/>
    </location>
</feature>
<dbReference type="PANTHER" id="PTHR11785:SF512">
    <property type="entry name" value="SOBREMESA, ISOFORM B"/>
    <property type="match status" value="1"/>
</dbReference>
<dbReference type="GO" id="GO:0015179">
    <property type="term" value="F:L-amino acid transmembrane transporter activity"/>
    <property type="evidence" value="ECO:0007669"/>
    <property type="project" value="TreeGrafter"/>
</dbReference>
<protein>
    <submittedName>
        <fullName evidence="6">Amino acid/amine (Lysine) APC transporter</fullName>
    </submittedName>
</protein>
<keyword evidence="7" id="KW-1185">Reference proteome</keyword>
<dbReference type="RefSeq" id="WP_100679768.1">
    <property type="nucleotide sequence ID" value="NZ_CP024969.1"/>
</dbReference>
<feature type="transmembrane region" description="Helical" evidence="5">
    <location>
        <begin position="7"/>
        <end position="35"/>
    </location>
</feature>
<evidence type="ECO:0000313" key="7">
    <source>
        <dbReference type="Proteomes" id="UP000232223"/>
    </source>
</evidence>
<comment type="subcellular location">
    <subcellularLocation>
        <location evidence="1">Membrane</location>
        <topology evidence="1">Multi-pass membrane protein</topology>
    </subcellularLocation>
</comment>
<proteinExistence type="predicted"/>
<dbReference type="GO" id="GO:0016020">
    <property type="term" value="C:membrane"/>
    <property type="evidence" value="ECO:0007669"/>
    <property type="project" value="UniProtKB-SubCell"/>
</dbReference>
<dbReference type="EMBL" id="CP024969">
    <property type="protein sequence ID" value="ATZ21846.1"/>
    <property type="molecule type" value="Genomic_DNA"/>
</dbReference>
<dbReference type="OrthoDB" id="391596at2"/>
<dbReference type="PIRSF" id="PIRSF006060">
    <property type="entry name" value="AA_transporter"/>
    <property type="match status" value="1"/>
</dbReference>